<dbReference type="PANTHER" id="PTHR31876:SF26">
    <property type="entry name" value="PROTEIN LIKE COV 2"/>
    <property type="match status" value="1"/>
</dbReference>
<sequence length="250" mass="26526">MTEPLDKTLAALGEQAPAPKPSGGARIRTYFLTGLVVAGPVAITIWITLWLIGLIDGWVKPLIPPAWNPDSYLPVAVPGFGVLAAFIGLTVLGFLAANLVGRTVVHSGEQVLDRMPIVRSLYKGVKQIFETVFKQDGTSFRRVGLIEWPGPGLWSLCFITEPARGALAAGLPGEDHVCVFVPCTPNPTTGYLVMMEASKVTEIDVTTDDAFKLIMSMGIIQPQQPAPPLAPPPAPNLAADAKPEIVAAQG</sequence>
<gene>
    <name evidence="2" type="ORF">GCM10008174_23470</name>
</gene>
<dbReference type="Proteomes" id="UP001143309">
    <property type="component" value="Unassembled WGS sequence"/>
</dbReference>
<dbReference type="PANTHER" id="PTHR31876">
    <property type="entry name" value="COV-LIKE PROTEIN 1"/>
    <property type="match status" value="1"/>
</dbReference>
<evidence type="ECO:0000256" key="1">
    <source>
        <dbReference type="SAM" id="Phobius"/>
    </source>
</evidence>
<dbReference type="RefSeq" id="WP_271201097.1">
    <property type="nucleotide sequence ID" value="NZ_BSFL01000003.1"/>
</dbReference>
<dbReference type="Pfam" id="PF04367">
    <property type="entry name" value="DUF502"/>
    <property type="match status" value="1"/>
</dbReference>
<reference evidence="2" key="2">
    <citation type="submission" date="2023-01" db="EMBL/GenBank/DDBJ databases">
        <authorList>
            <person name="Sun Q."/>
            <person name="Evtushenko L."/>
        </authorList>
    </citation>
    <scope>NUCLEOTIDE SEQUENCE</scope>
    <source>
        <strain evidence="2">VKM B-2748</strain>
    </source>
</reference>
<dbReference type="InterPro" id="IPR007462">
    <property type="entry name" value="COV1-like"/>
</dbReference>
<comment type="caution">
    <text evidence="2">The sequence shown here is derived from an EMBL/GenBank/DDBJ whole genome shotgun (WGS) entry which is preliminary data.</text>
</comment>
<feature type="transmembrane region" description="Helical" evidence="1">
    <location>
        <begin position="30"/>
        <end position="55"/>
    </location>
</feature>
<feature type="transmembrane region" description="Helical" evidence="1">
    <location>
        <begin position="75"/>
        <end position="97"/>
    </location>
</feature>
<keyword evidence="1" id="KW-0472">Membrane</keyword>
<evidence type="ECO:0000313" key="3">
    <source>
        <dbReference type="Proteomes" id="UP001143309"/>
    </source>
</evidence>
<proteinExistence type="predicted"/>
<organism evidence="2 3">
    <name type="scientific">Methylopila turkensis</name>
    <dbReference type="NCBI Taxonomy" id="1437816"/>
    <lineage>
        <taxon>Bacteria</taxon>
        <taxon>Pseudomonadati</taxon>
        <taxon>Pseudomonadota</taxon>
        <taxon>Alphaproteobacteria</taxon>
        <taxon>Hyphomicrobiales</taxon>
        <taxon>Methylopilaceae</taxon>
        <taxon>Methylopila</taxon>
    </lineage>
</organism>
<reference evidence="2" key="1">
    <citation type="journal article" date="2014" name="Int. J. Syst. Evol. Microbiol.">
        <title>Complete genome sequence of Corynebacterium casei LMG S-19264T (=DSM 44701T), isolated from a smear-ripened cheese.</title>
        <authorList>
            <consortium name="US DOE Joint Genome Institute (JGI-PGF)"/>
            <person name="Walter F."/>
            <person name="Albersmeier A."/>
            <person name="Kalinowski J."/>
            <person name="Ruckert C."/>
        </authorList>
    </citation>
    <scope>NUCLEOTIDE SEQUENCE</scope>
    <source>
        <strain evidence="2">VKM B-2748</strain>
    </source>
</reference>
<dbReference type="EMBL" id="BSFL01000003">
    <property type="protein sequence ID" value="GLK80606.1"/>
    <property type="molecule type" value="Genomic_DNA"/>
</dbReference>
<keyword evidence="1" id="KW-0812">Transmembrane</keyword>
<protein>
    <submittedName>
        <fullName evidence="2">Membrane protein</fullName>
    </submittedName>
</protein>
<evidence type="ECO:0000313" key="2">
    <source>
        <dbReference type="EMBL" id="GLK80606.1"/>
    </source>
</evidence>
<keyword evidence="3" id="KW-1185">Reference proteome</keyword>
<dbReference type="AlphaFoldDB" id="A0A9W6N7P9"/>
<keyword evidence="1" id="KW-1133">Transmembrane helix</keyword>
<name>A0A9W6N7P9_9HYPH</name>
<accession>A0A9W6N7P9</accession>